<comment type="caution">
    <text evidence="2">The sequence shown here is derived from an EMBL/GenBank/DDBJ whole genome shotgun (WGS) entry which is preliminary data.</text>
</comment>
<dbReference type="RefSeq" id="XP_041191868.1">
    <property type="nucleotide sequence ID" value="XM_041343041.1"/>
</dbReference>
<evidence type="ECO:0000313" key="3">
    <source>
        <dbReference type="Proteomes" id="UP000807769"/>
    </source>
</evidence>
<proteinExistence type="predicted"/>
<dbReference type="Proteomes" id="UP000807769">
    <property type="component" value="Unassembled WGS sequence"/>
</dbReference>
<reference evidence="2" key="1">
    <citation type="journal article" date="2020" name="New Phytol.">
        <title>Comparative genomics reveals dynamic genome evolution in host specialist ectomycorrhizal fungi.</title>
        <authorList>
            <person name="Lofgren L.A."/>
            <person name="Nguyen N.H."/>
            <person name="Vilgalys R."/>
            <person name="Ruytinx J."/>
            <person name="Liao H.L."/>
            <person name="Branco S."/>
            <person name="Kuo A."/>
            <person name="LaButti K."/>
            <person name="Lipzen A."/>
            <person name="Andreopoulos W."/>
            <person name="Pangilinan J."/>
            <person name="Riley R."/>
            <person name="Hundley H."/>
            <person name="Na H."/>
            <person name="Barry K."/>
            <person name="Grigoriev I.V."/>
            <person name="Stajich J.E."/>
            <person name="Kennedy P.G."/>
        </authorList>
    </citation>
    <scope>NUCLEOTIDE SEQUENCE</scope>
    <source>
        <strain evidence="2">MN1</strain>
    </source>
</reference>
<gene>
    <name evidence="2" type="ORF">BJ212DRAFT_369820</name>
</gene>
<evidence type="ECO:0008006" key="4">
    <source>
        <dbReference type="Google" id="ProtNLM"/>
    </source>
</evidence>
<evidence type="ECO:0000313" key="2">
    <source>
        <dbReference type="EMBL" id="KAG1814407.1"/>
    </source>
</evidence>
<organism evidence="2 3">
    <name type="scientific">Suillus subaureus</name>
    <dbReference type="NCBI Taxonomy" id="48587"/>
    <lineage>
        <taxon>Eukaryota</taxon>
        <taxon>Fungi</taxon>
        <taxon>Dikarya</taxon>
        <taxon>Basidiomycota</taxon>
        <taxon>Agaricomycotina</taxon>
        <taxon>Agaricomycetes</taxon>
        <taxon>Agaricomycetidae</taxon>
        <taxon>Boletales</taxon>
        <taxon>Suillineae</taxon>
        <taxon>Suillaceae</taxon>
        <taxon>Suillus</taxon>
    </lineage>
</organism>
<dbReference type="AlphaFoldDB" id="A0A9P7E8H5"/>
<evidence type="ECO:0000256" key="1">
    <source>
        <dbReference type="SAM" id="SignalP"/>
    </source>
</evidence>
<accession>A0A9P7E8H5</accession>
<dbReference type="EMBL" id="JABBWG010000021">
    <property type="protein sequence ID" value="KAG1814407.1"/>
    <property type="molecule type" value="Genomic_DNA"/>
</dbReference>
<protein>
    <recommendedName>
        <fullName evidence="4">Secreted protein</fullName>
    </recommendedName>
</protein>
<feature type="signal peptide" evidence="1">
    <location>
        <begin position="1"/>
        <end position="24"/>
    </location>
</feature>
<dbReference type="GeneID" id="64637057"/>
<name>A0A9P7E8H5_9AGAM</name>
<keyword evidence="1" id="KW-0732">Signal</keyword>
<feature type="chain" id="PRO_5040272078" description="Secreted protein" evidence="1">
    <location>
        <begin position="25"/>
        <end position="96"/>
    </location>
</feature>
<sequence length="96" mass="10929">MRFLRIRTLPSLSVHLMFLSVVVAGHTRLYLFPCHLPCEGHYGYCLPNSVSRLFVSSYHDGPFLVLAYPKPVTAPKCELESVAIGLRDRKYSVFRS</sequence>
<keyword evidence="3" id="KW-1185">Reference proteome</keyword>